<sequence length="81" mass="8873">MLAFKQIILATLGFVALASAATCKTDADCEYTGQKCVILENQPELVLHTDAWLSISLCNFNRASTSGTWAMRVMYVVGLKE</sequence>
<accession>A0A9N9YWF1</accession>
<evidence type="ECO:0000313" key="3">
    <source>
        <dbReference type="Proteomes" id="UP000775872"/>
    </source>
</evidence>
<dbReference type="AlphaFoldDB" id="A0A9N9YWF1"/>
<name>A0A9N9YWF1_9HYPO</name>
<gene>
    <name evidence="2" type="ORF">CSOL1703_00002745</name>
</gene>
<feature type="chain" id="PRO_5040179468" evidence="1">
    <location>
        <begin position="21"/>
        <end position="81"/>
    </location>
</feature>
<dbReference type="EMBL" id="CABFOC020000002">
    <property type="protein sequence ID" value="CAH0036732.1"/>
    <property type="molecule type" value="Genomic_DNA"/>
</dbReference>
<evidence type="ECO:0000256" key="1">
    <source>
        <dbReference type="SAM" id="SignalP"/>
    </source>
</evidence>
<feature type="signal peptide" evidence="1">
    <location>
        <begin position="1"/>
        <end position="20"/>
    </location>
</feature>
<evidence type="ECO:0000313" key="2">
    <source>
        <dbReference type="EMBL" id="CAH0036732.1"/>
    </source>
</evidence>
<keyword evidence="3" id="KW-1185">Reference proteome</keyword>
<organism evidence="2 3">
    <name type="scientific">Clonostachys solani</name>
    <dbReference type="NCBI Taxonomy" id="160281"/>
    <lineage>
        <taxon>Eukaryota</taxon>
        <taxon>Fungi</taxon>
        <taxon>Dikarya</taxon>
        <taxon>Ascomycota</taxon>
        <taxon>Pezizomycotina</taxon>
        <taxon>Sordariomycetes</taxon>
        <taxon>Hypocreomycetidae</taxon>
        <taxon>Hypocreales</taxon>
        <taxon>Bionectriaceae</taxon>
        <taxon>Clonostachys</taxon>
    </lineage>
</organism>
<dbReference type="Proteomes" id="UP000775872">
    <property type="component" value="Unassembled WGS sequence"/>
</dbReference>
<comment type="caution">
    <text evidence="2">The sequence shown here is derived from an EMBL/GenBank/DDBJ whole genome shotgun (WGS) entry which is preliminary data.</text>
</comment>
<proteinExistence type="predicted"/>
<dbReference type="OrthoDB" id="10521752at2759"/>
<reference evidence="2" key="1">
    <citation type="submission" date="2021-10" db="EMBL/GenBank/DDBJ databases">
        <authorList>
            <person name="Piombo E."/>
        </authorList>
    </citation>
    <scope>NUCLEOTIDE SEQUENCE</scope>
</reference>
<protein>
    <submittedName>
        <fullName evidence="2">Uncharacterized protein</fullName>
    </submittedName>
</protein>
<keyword evidence="1" id="KW-0732">Signal</keyword>